<comment type="catalytic activity">
    <reaction evidence="16">
        <text>trimethylamine + NADPH + O2 = trimethylamine N-oxide + NADP(+) + H2O</text>
        <dbReference type="Rhea" id="RHEA:31979"/>
        <dbReference type="ChEBI" id="CHEBI:15377"/>
        <dbReference type="ChEBI" id="CHEBI:15379"/>
        <dbReference type="ChEBI" id="CHEBI:15724"/>
        <dbReference type="ChEBI" id="CHEBI:57783"/>
        <dbReference type="ChEBI" id="CHEBI:58349"/>
        <dbReference type="ChEBI" id="CHEBI:58389"/>
        <dbReference type="EC" id="1.14.13.148"/>
    </reaction>
    <physiologicalReaction direction="left-to-right" evidence="16">
        <dbReference type="Rhea" id="RHEA:31980"/>
    </physiologicalReaction>
</comment>
<dbReference type="EC" id="1.-.-.-" evidence="18"/>
<evidence type="ECO:0000256" key="7">
    <source>
        <dbReference type="ARBA" id="ARBA00022827"/>
    </source>
</evidence>
<dbReference type="PANTHER" id="PTHR23023">
    <property type="entry name" value="DIMETHYLANILINE MONOOXYGENASE"/>
    <property type="match status" value="1"/>
</dbReference>
<evidence type="ECO:0000256" key="17">
    <source>
        <dbReference type="ARBA" id="ARBA00049443"/>
    </source>
</evidence>
<evidence type="ECO:0000256" key="19">
    <source>
        <dbReference type="SAM" id="Phobius"/>
    </source>
</evidence>
<comment type="subcellular location">
    <subcellularLocation>
        <location evidence="2">Endoplasmic reticulum membrane</location>
        <topology evidence="2">Single-pass membrane protein</topology>
    </subcellularLocation>
</comment>
<evidence type="ECO:0000256" key="4">
    <source>
        <dbReference type="ARBA" id="ARBA00022630"/>
    </source>
</evidence>
<keyword evidence="11 18" id="KW-0503">Monooxygenase</keyword>
<reference evidence="20" key="2">
    <citation type="submission" date="2025-09" db="UniProtKB">
        <authorList>
            <consortium name="Ensembl"/>
        </authorList>
    </citation>
    <scope>IDENTIFICATION</scope>
</reference>
<evidence type="ECO:0000256" key="18">
    <source>
        <dbReference type="RuleBase" id="RU361177"/>
    </source>
</evidence>
<dbReference type="GO" id="GO:0050660">
    <property type="term" value="F:flavin adenine dinucleotide binding"/>
    <property type="evidence" value="ECO:0007669"/>
    <property type="project" value="InterPro"/>
</dbReference>
<accession>A0A8C4NGR0</accession>
<comment type="cofactor">
    <cofactor evidence="1 18">
        <name>FAD</name>
        <dbReference type="ChEBI" id="CHEBI:57692"/>
    </cofactor>
</comment>
<evidence type="ECO:0000256" key="9">
    <source>
        <dbReference type="ARBA" id="ARBA00022989"/>
    </source>
</evidence>
<dbReference type="FunFam" id="3.50.50.60:FF:000159">
    <property type="entry name" value="Dimethylaniline monooxygenase [N-oxide-forming]"/>
    <property type="match status" value="1"/>
</dbReference>
<keyword evidence="6" id="KW-0256">Endoplasmic reticulum</keyword>
<evidence type="ECO:0000256" key="5">
    <source>
        <dbReference type="ARBA" id="ARBA00022692"/>
    </source>
</evidence>
<evidence type="ECO:0000256" key="3">
    <source>
        <dbReference type="ARBA" id="ARBA00009183"/>
    </source>
</evidence>
<evidence type="ECO:0000256" key="8">
    <source>
        <dbReference type="ARBA" id="ARBA00022857"/>
    </source>
</evidence>
<protein>
    <recommendedName>
        <fullName evidence="18">Flavin-containing monooxygenase</fullName>
        <ecNumber evidence="18">1.-.-.-</ecNumber>
    </recommendedName>
</protein>
<comment type="similarity">
    <text evidence="3 18">Belongs to the FMO family.</text>
</comment>
<evidence type="ECO:0000256" key="14">
    <source>
        <dbReference type="ARBA" id="ARBA00047338"/>
    </source>
</evidence>
<keyword evidence="9 19" id="KW-1133">Transmembrane helix</keyword>
<comment type="catalytic activity">
    <reaction evidence="17">
        <text>N,N-dimethylaniline + NADPH + O2 + H(+) = N,N-dimethylaniline N-oxide + NADP(+) + H2O</text>
        <dbReference type="Rhea" id="RHEA:24468"/>
        <dbReference type="ChEBI" id="CHEBI:15377"/>
        <dbReference type="ChEBI" id="CHEBI:15378"/>
        <dbReference type="ChEBI" id="CHEBI:15379"/>
        <dbReference type="ChEBI" id="CHEBI:16269"/>
        <dbReference type="ChEBI" id="CHEBI:17735"/>
        <dbReference type="ChEBI" id="CHEBI:57783"/>
        <dbReference type="ChEBI" id="CHEBI:58349"/>
        <dbReference type="EC" id="1.14.13.8"/>
    </reaction>
    <physiologicalReaction direction="left-to-right" evidence="17">
        <dbReference type="Rhea" id="RHEA:24469"/>
    </physiologicalReaction>
</comment>
<evidence type="ECO:0000313" key="20">
    <source>
        <dbReference type="Ensembl" id="ENSEBUP00000005734.1"/>
    </source>
</evidence>
<evidence type="ECO:0000256" key="1">
    <source>
        <dbReference type="ARBA" id="ARBA00001974"/>
    </source>
</evidence>
<keyword evidence="21" id="KW-1185">Reference proteome</keyword>
<evidence type="ECO:0000256" key="16">
    <source>
        <dbReference type="ARBA" id="ARBA00048088"/>
    </source>
</evidence>
<keyword evidence="12 19" id="KW-0472">Membrane</keyword>
<dbReference type="PRINTS" id="PR00370">
    <property type="entry name" value="FMOXYGENASE"/>
</dbReference>
<keyword evidence="7 18" id="KW-0274">FAD</keyword>
<evidence type="ECO:0000256" key="13">
    <source>
        <dbReference type="ARBA" id="ARBA00045957"/>
    </source>
</evidence>
<evidence type="ECO:0000256" key="11">
    <source>
        <dbReference type="ARBA" id="ARBA00023033"/>
    </source>
</evidence>
<feature type="transmembrane region" description="Helical" evidence="19">
    <location>
        <begin position="418"/>
        <end position="442"/>
    </location>
</feature>
<dbReference type="GO" id="GO:0005789">
    <property type="term" value="C:endoplasmic reticulum membrane"/>
    <property type="evidence" value="ECO:0007669"/>
    <property type="project" value="UniProtKB-SubCell"/>
</dbReference>
<dbReference type="InterPro" id="IPR050346">
    <property type="entry name" value="FMO-like"/>
</dbReference>
<evidence type="ECO:0000256" key="10">
    <source>
        <dbReference type="ARBA" id="ARBA00023002"/>
    </source>
</evidence>
<evidence type="ECO:0000256" key="6">
    <source>
        <dbReference type="ARBA" id="ARBA00022824"/>
    </source>
</evidence>
<keyword evidence="10 18" id="KW-0560">Oxidoreductase</keyword>
<dbReference type="Proteomes" id="UP000694388">
    <property type="component" value="Unplaced"/>
</dbReference>
<dbReference type="GeneTree" id="ENSGT00940000161099"/>
<dbReference type="InterPro" id="IPR036188">
    <property type="entry name" value="FAD/NAD-bd_sf"/>
</dbReference>
<name>A0A8C4NGR0_EPTBU</name>
<dbReference type="Ensembl" id="ENSEBUT00000006177.1">
    <property type="protein sequence ID" value="ENSEBUP00000005734.1"/>
    <property type="gene ID" value="ENSEBUG00000003881.1"/>
</dbReference>
<evidence type="ECO:0000256" key="12">
    <source>
        <dbReference type="ARBA" id="ARBA00023136"/>
    </source>
</evidence>
<dbReference type="GO" id="GO:0050661">
    <property type="term" value="F:NADP binding"/>
    <property type="evidence" value="ECO:0007669"/>
    <property type="project" value="InterPro"/>
</dbReference>
<dbReference type="Pfam" id="PF00743">
    <property type="entry name" value="FMO-like"/>
    <property type="match status" value="1"/>
</dbReference>
<dbReference type="GO" id="GO:0004499">
    <property type="term" value="F:N,N-dimethylaniline monooxygenase activity"/>
    <property type="evidence" value="ECO:0007669"/>
    <property type="project" value="InterPro"/>
</dbReference>
<dbReference type="InterPro" id="IPR020946">
    <property type="entry name" value="Flavin_mOase-like"/>
</dbReference>
<dbReference type="Gene3D" id="3.50.50.60">
    <property type="entry name" value="FAD/NAD(P)-binding domain"/>
    <property type="match status" value="1"/>
</dbReference>
<comment type="function">
    <text evidence="13">Broad spectrum monooxygenase that catalyzes the oxygenation of a wide variety of nitrogen- and sulfur-containing compounds including xenobiotics. Catalyzes the S-oxygenation of hypotaurine to produce taurine, an organic osmolyte involved in cell volume regulation as well as a variety of cytoprotective and developmental processes. In vitro, catalyzes the N-oxygenation of trimethylamine (TMA) to produce trimethylamine N-oxide (TMAO) and could therefore participate to the detoxification of this compound that is generated by the action of gut microbiota from dietary precursors such as choline, choline containing compounds, betaine or L-carnitine.</text>
</comment>
<evidence type="ECO:0000313" key="21">
    <source>
        <dbReference type="Proteomes" id="UP000694388"/>
    </source>
</evidence>
<reference evidence="20" key="1">
    <citation type="submission" date="2025-08" db="UniProtKB">
        <authorList>
            <consortium name="Ensembl"/>
        </authorList>
    </citation>
    <scope>IDENTIFICATION</scope>
</reference>
<sequence length="453" mass="51908">MLMIAPMHFGHIVPATMVKRVCVIGAGASGLASIKCCLDEGLEPTCFEMGDDIGGLWKYHDEVIEGQASIYQSLVTNTSKEMMCFSDFPMPTHFPVFLHHTVLFQYFQLYAKKFQLTKYIHFKTKVTSITKQADFPLSGQWNIMIVDENGKEEKLVFDAVMLCSGLQINPHLPLESFPGIQHFRGRYLHSHDYKKPQEFQGQRVLVIGASNSGVDVAVAISDQASQVYLSTRSGVWVFDPLGENGHPYDMSILSRWIFTKLRWCSWEGKKIEQKLNQRFDHANFGLQCNYRCIDRQGTINNPLPYRILSGTVIVKSNVESFTETEPSSKMEPVLKIWMPSFLQPGSLSIILQLKLMVHCRWIREIASLYLKMYFYQSCQNRHWLLLVRWNRLDQTVQLRKCKLVGPVAFSKVQNSHVIFGHVIFGHVIFVSGWFRFNLVLLISHSCVKLKGAL</sequence>
<evidence type="ECO:0000256" key="15">
    <source>
        <dbReference type="ARBA" id="ARBA00048041"/>
    </source>
</evidence>
<comment type="catalytic activity">
    <reaction evidence="14">
        <text>hypotaurine + NADH + O2 + H(+) = taurine + NAD(+) + H2O</text>
        <dbReference type="Rhea" id="RHEA:74111"/>
        <dbReference type="ChEBI" id="CHEBI:15377"/>
        <dbReference type="ChEBI" id="CHEBI:15378"/>
        <dbReference type="ChEBI" id="CHEBI:15379"/>
        <dbReference type="ChEBI" id="CHEBI:57540"/>
        <dbReference type="ChEBI" id="CHEBI:57853"/>
        <dbReference type="ChEBI" id="CHEBI:57945"/>
        <dbReference type="ChEBI" id="CHEBI:507393"/>
        <dbReference type="EC" id="1.14.13.8"/>
    </reaction>
    <physiologicalReaction direction="left-to-right" evidence="14">
        <dbReference type="Rhea" id="RHEA:74112"/>
    </physiologicalReaction>
</comment>
<comment type="catalytic activity">
    <reaction evidence="15">
        <text>hypotaurine + NADPH + O2 + H(+) = taurine + NADP(+) + H2O</text>
        <dbReference type="Rhea" id="RHEA:69819"/>
        <dbReference type="ChEBI" id="CHEBI:15377"/>
        <dbReference type="ChEBI" id="CHEBI:15378"/>
        <dbReference type="ChEBI" id="CHEBI:15379"/>
        <dbReference type="ChEBI" id="CHEBI:57783"/>
        <dbReference type="ChEBI" id="CHEBI:57853"/>
        <dbReference type="ChEBI" id="CHEBI:58349"/>
        <dbReference type="ChEBI" id="CHEBI:507393"/>
        <dbReference type="EC" id="1.14.13.8"/>
    </reaction>
    <physiologicalReaction direction="left-to-right" evidence="15">
        <dbReference type="Rhea" id="RHEA:69820"/>
    </physiologicalReaction>
</comment>
<keyword evidence="4 18" id="KW-0285">Flavoprotein</keyword>
<dbReference type="AlphaFoldDB" id="A0A8C4NGR0"/>
<dbReference type="InterPro" id="IPR000960">
    <property type="entry name" value="Flavin_mOase"/>
</dbReference>
<evidence type="ECO:0000256" key="2">
    <source>
        <dbReference type="ARBA" id="ARBA00004389"/>
    </source>
</evidence>
<dbReference type="SUPFAM" id="SSF51905">
    <property type="entry name" value="FAD/NAD(P)-binding domain"/>
    <property type="match status" value="1"/>
</dbReference>
<dbReference type="GO" id="GO:0034899">
    <property type="term" value="F:trimethylamine monooxygenase activity"/>
    <property type="evidence" value="ECO:0007669"/>
    <property type="project" value="UniProtKB-EC"/>
</dbReference>
<keyword evidence="5 19" id="KW-0812">Transmembrane</keyword>
<proteinExistence type="inferred from homology"/>
<keyword evidence="8" id="KW-0521">NADP</keyword>
<organism evidence="20 21">
    <name type="scientific">Eptatretus burgeri</name>
    <name type="common">Inshore hagfish</name>
    <dbReference type="NCBI Taxonomy" id="7764"/>
    <lineage>
        <taxon>Eukaryota</taxon>
        <taxon>Metazoa</taxon>
        <taxon>Chordata</taxon>
        <taxon>Craniata</taxon>
        <taxon>Vertebrata</taxon>
        <taxon>Cyclostomata</taxon>
        <taxon>Myxini</taxon>
        <taxon>Myxiniformes</taxon>
        <taxon>Myxinidae</taxon>
        <taxon>Eptatretinae</taxon>
        <taxon>Eptatretus</taxon>
    </lineage>
</organism>